<dbReference type="AlphaFoldDB" id="A0A2U8P8R2"/>
<evidence type="ECO:0000313" key="1">
    <source>
        <dbReference type="EMBL" id="AWL94122.1"/>
    </source>
</evidence>
<gene>
    <name evidence="1" type="ORF">CIT37_19615</name>
</gene>
<sequence length="290" mass="32372">MASLRRQQMTSRLTAKAAAKLSALADEVDQSRSLVDLTMRRIREAQAAMRNINQDADPDRWAALELEVQRLHGRREIEQTHHARLARQVACLSSWLDTLPVGVELTDVPVVDWHRDESDDLQECVEIVRIEIEQLLSTRKSVASSVPPVEDLYLQADRHVDALAKQGVPSIKVENGRLSVQHASSWTGSGAEAIAMLAWLDGDRLAEALHARIDEIRADELRRGLVVMHPNDRKKKLADFDNRIRALELEEEFYIVQAEGNGITIPRRDKASPAAVLGVAVVPKKSEIAA</sequence>
<name>A0A2U8P8R2_9BRAD</name>
<dbReference type="EMBL" id="CP029425">
    <property type="protein sequence ID" value="AWL94122.1"/>
    <property type="molecule type" value="Genomic_DNA"/>
</dbReference>
<reference evidence="1 2" key="2">
    <citation type="journal article" date="2017" name="Syst. Appl. Microbiol.">
        <title>Soybeans inoculated with root zone soils of Canadian native legumes harbour diverse and novel Bradyrhizobium spp. that possess agricultural potential.</title>
        <authorList>
            <person name="Bromfield E.S.P."/>
            <person name="Cloutier S."/>
            <person name="Tambong J.T."/>
            <person name="Tran Thi T.V."/>
        </authorList>
    </citation>
    <scope>NUCLEOTIDE SEQUENCE [LARGE SCALE GENOMIC DNA]</scope>
    <source>
        <strain evidence="1 2">OO99</strain>
    </source>
</reference>
<accession>A0A2U8P8R2</accession>
<organism evidence="1 2">
    <name type="scientific">Bradyrhizobium ottawaense</name>
    <dbReference type="NCBI Taxonomy" id="931866"/>
    <lineage>
        <taxon>Bacteria</taxon>
        <taxon>Pseudomonadati</taxon>
        <taxon>Pseudomonadota</taxon>
        <taxon>Alphaproteobacteria</taxon>
        <taxon>Hyphomicrobiales</taxon>
        <taxon>Nitrobacteraceae</taxon>
        <taxon>Bradyrhizobium</taxon>
    </lineage>
</organism>
<proteinExistence type="predicted"/>
<reference evidence="1 2" key="1">
    <citation type="journal article" date="2014" name="Int. J. Syst. Evol. Microbiol.">
        <title>Bradyrhizobium ottawaense sp. nov., a symbiotic nitrogen fixing bacterium from root nodules of soybeans in Canada.</title>
        <authorList>
            <person name="Yu X."/>
            <person name="Cloutier S."/>
            <person name="Tambong J.T."/>
            <person name="Bromfield E.S."/>
        </authorList>
    </citation>
    <scope>NUCLEOTIDE SEQUENCE [LARGE SCALE GENOMIC DNA]</scope>
    <source>
        <strain evidence="1 2">OO99</strain>
    </source>
</reference>
<evidence type="ECO:0000313" key="2">
    <source>
        <dbReference type="Proteomes" id="UP000215703"/>
    </source>
</evidence>
<dbReference type="Proteomes" id="UP000215703">
    <property type="component" value="Chromosome"/>
</dbReference>
<dbReference type="KEGG" id="bot:CIT37_19615"/>
<protein>
    <submittedName>
        <fullName evidence="1">Uncharacterized protein</fullName>
    </submittedName>
</protein>